<dbReference type="InterPro" id="IPR013783">
    <property type="entry name" value="Ig-like_fold"/>
</dbReference>
<dbReference type="GO" id="GO:0005509">
    <property type="term" value="F:calcium ion binding"/>
    <property type="evidence" value="ECO:0007669"/>
    <property type="project" value="InterPro"/>
</dbReference>
<dbReference type="InterPro" id="IPR015919">
    <property type="entry name" value="Cadherin-like_sf"/>
</dbReference>
<feature type="non-terminal residue" evidence="1">
    <location>
        <position position="1"/>
    </location>
</feature>
<evidence type="ECO:0008006" key="2">
    <source>
        <dbReference type="Google" id="ProtNLM"/>
    </source>
</evidence>
<proteinExistence type="predicted"/>
<dbReference type="PANTHER" id="PTHR34720:SF9">
    <property type="entry name" value="BLR4714 PROTEIN"/>
    <property type="match status" value="1"/>
</dbReference>
<reference evidence="1" key="1">
    <citation type="journal article" date="2014" name="Front. Microbiol.">
        <title>High frequency of phylogenetically diverse reductive dehalogenase-homologous genes in deep subseafloor sedimentary metagenomes.</title>
        <authorList>
            <person name="Kawai M."/>
            <person name="Futagami T."/>
            <person name="Toyoda A."/>
            <person name="Takaki Y."/>
            <person name="Nishi S."/>
            <person name="Hori S."/>
            <person name="Arai W."/>
            <person name="Tsubouchi T."/>
            <person name="Morono Y."/>
            <person name="Uchiyama I."/>
            <person name="Ito T."/>
            <person name="Fujiyama A."/>
            <person name="Inagaki F."/>
            <person name="Takami H."/>
        </authorList>
    </citation>
    <scope>NUCLEOTIDE SEQUENCE</scope>
    <source>
        <strain evidence="1">Expedition CK06-06</strain>
    </source>
</reference>
<dbReference type="NCBIfam" id="NF012211">
    <property type="entry name" value="tand_rpt_95"/>
    <property type="match status" value="1"/>
</dbReference>
<feature type="non-terminal residue" evidence="1">
    <location>
        <position position="186"/>
    </location>
</feature>
<dbReference type="Gene3D" id="2.60.40.3440">
    <property type="match status" value="1"/>
</dbReference>
<dbReference type="Pfam" id="PF05345">
    <property type="entry name" value="He_PIG"/>
    <property type="match status" value="1"/>
</dbReference>
<accession>X1G845</accession>
<name>X1G845_9ZZZZ</name>
<protein>
    <recommendedName>
        <fullName evidence="2">Cadherin domain-containing protein</fullName>
    </recommendedName>
</protein>
<dbReference type="GO" id="GO:0016020">
    <property type="term" value="C:membrane"/>
    <property type="evidence" value="ECO:0007669"/>
    <property type="project" value="InterPro"/>
</dbReference>
<dbReference type="AlphaFoldDB" id="X1G845"/>
<dbReference type="PANTHER" id="PTHR34720">
    <property type="entry name" value="MICROCYSTIN DEPENDENT PROTEIN"/>
    <property type="match status" value="1"/>
</dbReference>
<comment type="caution">
    <text evidence="1">The sequence shown here is derived from an EMBL/GenBank/DDBJ whole genome shotgun (WGS) entry which is preliminary data.</text>
</comment>
<dbReference type="SUPFAM" id="SSF49313">
    <property type="entry name" value="Cadherin-like"/>
    <property type="match status" value="1"/>
</dbReference>
<evidence type="ECO:0000313" key="1">
    <source>
        <dbReference type="EMBL" id="GAH40970.1"/>
    </source>
</evidence>
<gene>
    <name evidence="1" type="ORF">S03H2_24706</name>
</gene>
<sequence>ATATVSITVTAVNDRPKANDDSVTTLEDKPTAKIDVLANDTDVDDDSLKISTVTQGTNGSVSINADNTLSYAPKADFFGSDAFTYTICDDKGATDSAAVHVKVKAVNDAPKLTSKPVTKATVGALYSYDVDASDPDVGDTLTYSLTVKPAGMSIDAATGLIEWTPSNAQVGANEVVVKVADNGSAP</sequence>
<dbReference type="Pfam" id="PF17963">
    <property type="entry name" value="Big_9"/>
    <property type="match status" value="1"/>
</dbReference>
<organism evidence="1">
    <name type="scientific">marine sediment metagenome</name>
    <dbReference type="NCBI Taxonomy" id="412755"/>
    <lineage>
        <taxon>unclassified sequences</taxon>
        <taxon>metagenomes</taxon>
        <taxon>ecological metagenomes</taxon>
    </lineage>
</organism>
<dbReference type="EMBL" id="BARU01013798">
    <property type="protein sequence ID" value="GAH40970.1"/>
    <property type="molecule type" value="Genomic_DNA"/>
</dbReference>
<dbReference type="Gene3D" id="2.60.40.10">
    <property type="entry name" value="Immunoglobulins"/>
    <property type="match status" value="1"/>
</dbReference>